<dbReference type="KEGG" id="nvi:100680438"/>
<dbReference type="GO" id="GO:0000209">
    <property type="term" value="P:protein polyubiquitination"/>
    <property type="evidence" value="ECO:0007669"/>
    <property type="project" value="UniProtKB-ARBA"/>
</dbReference>
<dbReference type="GeneID" id="100680438"/>
<dbReference type="GO" id="GO:0005634">
    <property type="term" value="C:nucleus"/>
    <property type="evidence" value="ECO:0007669"/>
    <property type="project" value="TreeGrafter"/>
</dbReference>
<feature type="compositionally biased region" description="Low complexity" evidence="10">
    <location>
        <begin position="115"/>
        <end position="125"/>
    </location>
</feature>
<dbReference type="GO" id="GO:0006511">
    <property type="term" value="P:ubiquitin-dependent protein catabolic process"/>
    <property type="evidence" value="ECO:0007669"/>
    <property type="project" value="TreeGrafter"/>
</dbReference>
<keyword evidence="13" id="KW-1185">Reference proteome</keyword>
<evidence type="ECO:0000256" key="9">
    <source>
        <dbReference type="PROSITE-ProRule" id="PRU00175"/>
    </source>
</evidence>
<feature type="domain" description="RING-type" evidence="11">
    <location>
        <begin position="216"/>
        <end position="257"/>
    </location>
</feature>
<reference evidence="12" key="1">
    <citation type="submission" date="2021-01" db="UniProtKB">
        <authorList>
            <consortium name="EnsemblMetazoa"/>
        </authorList>
    </citation>
    <scope>IDENTIFICATION</scope>
</reference>
<name>A0A7M7QI79_NASVI</name>
<dbReference type="GO" id="GO:0008270">
    <property type="term" value="F:zinc ion binding"/>
    <property type="evidence" value="ECO:0007669"/>
    <property type="project" value="UniProtKB-KW"/>
</dbReference>
<dbReference type="InParanoid" id="A0A7M7QI79"/>
<sequence>MAEAIVDGTSSISRFFCHRCSVEIEHLLPDYTCPRCSTGFIEKLERGSAESGSGMDIDNQDLNEIEVDDLPSHFQLPLAFLQEPTALSRYRRNRRNSSSVQSTPRNTRSHRTRSRNQQQQQQSLSPQIDSLLQDLFANLSGIGFGFQPGQGPVFDIRLFLGNPGDYVWGQHGLDSIVTQLLNQMDETGPPPLPKKKIEEIPTTTVSQTQIDCKLQCSVCWEDFVLEESVRQLPCQHVYHAPCIVPWLELHGTCPICRQSLGEQSTFDANQDTVGPSLAALFRAANESSSSRTSSASLGSSSRNDSPNEL</sequence>
<evidence type="ECO:0000256" key="5">
    <source>
        <dbReference type="ARBA" id="ARBA00022723"/>
    </source>
</evidence>
<keyword evidence="5" id="KW-0479">Metal-binding</keyword>
<evidence type="ECO:0000256" key="8">
    <source>
        <dbReference type="ARBA" id="ARBA00022833"/>
    </source>
</evidence>
<dbReference type="InterPro" id="IPR051834">
    <property type="entry name" value="RING_finger_E3_ligase"/>
</dbReference>
<dbReference type="SUPFAM" id="SSF57850">
    <property type="entry name" value="RING/U-box"/>
    <property type="match status" value="1"/>
</dbReference>
<dbReference type="Proteomes" id="UP000002358">
    <property type="component" value="Chromosome 4"/>
</dbReference>
<comment type="catalytic activity">
    <reaction evidence="1">
        <text>S-ubiquitinyl-[E2 ubiquitin-conjugating enzyme]-L-cysteine + [acceptor protein]-L-lysine = [E2 ubiquitin-conjugating enzyme]-L-cysteine + N(6)-ubiquitinyl-[acceptor protein]-L-lysine.</text>
        <dbReference type="EC" id="2.3.2.27"/>
    </reaction>
</comment>
<dbReference type="InterPro" id="IPR013083">
    <property type="entry name" value="Znf_RING/FYVE/PHD"/>
</dbReference>
<dbReference type="SMART" id="SM00184">
    <property type="entry name" value="RING"/>
    <property type="match status" value="1"/>
</dbReference>
<dbReference type="Gene3D" id="3.30.40.10">
    <property type="entry name" value="Zinc/RING finger domain, C3HC4 (zinc finger)"/>
    <property type="match status" value="1"/>
</dbReference>
<dbReference type="Pfam" id="PF14369">
    <property type="entry name" value="Zn_ribbon_19"/>
    <property type="match status" value="1"/>
</dbReference>
<evidence type="ECO:0000256" key="10">
    <source>
        <dbReference type="SAM" id="MobiDB-lite"/>
    </source>
</evidence>
<keyword evidence="8" id="KW-0862">Zinc</keyword>
<dbReference type="SMR" id="A0A7M7QI79"/>
<protein>
    <recommendedName>
        <fullName evidence="3">RING-type E3 ubiquitin transferase</fullName>
        <ecNumber evidence="3">2.3.2.27</ecNumber>
    </recommendedName>
</protein>
<dbReference type="GO" id="GO:0061630">
    <property type="term" value="F:ubiquitin protein ligase activity"/>
    <property type="evidence" value="ECO:0007669"/>
    <property type="project" value="UniProtKB-EC"/>
</dbReference>
<evidence type="ECO:0000256" key="7">
    <source>
        <dbReference type="ARBA" id="ARBA00022786"/>
    </source>
</evidence>
<evidence type="ECO:0000313" key="13">
    <source>
        <dbReference type="Proteomes" id="UP000002358"/>
    </source>
</evidence>
<feature type="region of interest" description="Disordered" evidence="10">
    <location>
        <begin position="284"/>
        <end position="309"/>
    </location>
</feature>
<dbReference type="PANTHER" id="PTHR45931:SF3">
    <property type="entry name" value="RING ZINC FINGER-CONTAINING PROTEIN"/>
    <property type="match status" value="1"/>
</dbReference>
<dbReference type="PROSITE" id="PS50089">
    <property type="entry name" value="ZF_RING_2"/>
    <property type="match status" value="1"/>
</dbReference>
<evidence type="ECO:0000256" key="1">
    <source>
        <dbReference type="ARBA" id="ARBA00000900"/>
    </source>
</evidence>
<organism evidence="12 13">
    <name type="scientific">Nasonia vitripennis</name>
    <name type="common">Parasitic wasp</name>
    <dbReference type="NCBI Taxonomy" id="7425"/>
    <lineage>
        <taxon>Eukaryota</taxon>
        <taxon>Metazoa</taxon>
        <taxon>Ecdysozoa</taxon>
        <taxon>Arthropoda</taxon>
        <taxon>Hexapoda</taxon>
        <taxon>Insecta</taxon>
        <taxon>Pterygota</taxon>
        <taxon>Neoptera</taxon>
        <taxon>Endopterygota</taxon>
        <taxon>Hymenoptera</taxon>
        <taxon>Apocrita</taxon>
        <taxon>Proctotrupomorpha</taxon>
        <taxon>Chalcidoidea</taxon>
        <taxon>Pteromalidae</taxon>
        <taxon>Pteromalinae</taxon>
        <taxon>Nasonia</taxon>
    </lineage>
</organism>
<dbReference type="FunCoup" id="A0A7M7QI79">
    <property type="interactions" value="132"/>
</dbReference>
<dbReference type="CTD" id="41080"/>
<dbReference type="FunFam" id="3.30.40.10:FF:000069">
    <property type="entry name" value="E3 ubiquitin-protein ligase RNF115"/>
    <property type="match status" value="1"/>
</dbReference>
<keyword evidence="6 9" id="KW-0863">Zinc-finger</keyword>
<evidence type="ECO:0000256" key="3">
    <source>
        <dbReference type="ARBA" id="ARBA00012483"/>
    </source>
</evidence>
<keyword evidence="4" id="KW-0808">Transferase</keyword>
<evidence type="ECO:0000256" key="6">
    <source>
        <dbReference type="ARBA" id="ARBA00022771"/>
    </source>
</evidence>
<dbReference type="InterPro" id="IPR001841">
    <property type="entry name" value="Znf_RING"/>
</dbReference>
<dbReference type="OrthoDB" id="8062037at2759"/>
<proteinExistence type="predicted"/>
<dbReference type="CDD" id="cd16667">
    <property type="entry name" value="RING-H2_RNF126-like"/>
    <property type="match status" value="1"/>
</dbReference>
<feature type="region of interest" description="Disordered" evidence="10">
    <location>
        <begin position="91"/>
        <end position="125"/>
    </location>
</feature>
<dbReference type="Pfam" id="PF13639">
    <property type="entry name" value="zf-RING_2"/>
    <property type="match status" value="1"/>
</dbReference>
<dbReference type="RefSeq" id="XP_031786703.1">
    <property type="nucleotide sequence ID" value="XM_031930843.2"/>
</dbReference>
<keyword evidence="7" id="KW-0833">Ubl conjugation pathway</keyword>
<evidence type="ECO:0000313" key="12">
    <source>
        <dbReference type="EnsemblMetazoa" id="XP_031786703"/>
    </source>
</evidence>
<evidence type="ECO:0000256" key="4">
    <source>
        <dbReference type="ARBA" id="ARBA00022679"/>
    </source>
</evidence>
<comment type="pathway">
    <text evidence="2">Protein modification; protein ubiquitination.</text>
</comment>
<accession>A0A7M7QI79</accession>
<dbReference type="EC" id="2.3.2.27" evidence="3"/>
<dbReference type="PANTHER" id="PTHR45931">
    <property type="entry name" value="SI:CH211-59O9.10"/>
    <property type="match status" value="1"/>
</dbReference>
<dbReference type="AlphaFoldDB" id="A0A7M7QI79"/>
<dbReference type="EnsemblMetazoa" id="XM_031930843">
    <property type="protein sequence ID" value="XP_031786703"/>
    <property type="gene ID" value="LOC100680438"/>
</dbReference>
<evidence type="ECO:0000256" key="2">
    <source>
        <dbReference type="ARBA" id="ARBA00004906"/>
    </source>
</evidence>
<dbReference type="InterPro" id="IPR039525">
    <property type="entry name" value="RNF126-like_zinc-ribbon"/>
</dbReference>
<evidence type="ECO:0000259" key="11">
    <source>
        <dbReference type="PROSITE" id="PS50089"/>
    </source>
</evidence>
<feature type="compositionally biased region" description="Low complexity" evidence="10">
    <location>
        <begin position="287"/>
        <end position="309"/>
    </location>
</feature>